<reference evidence="7" key="1">
    <citation type="submission" date="2021-01" db="EMBL/GenBank/DDBJ databases">
        <authorList>
            <person name="Corre E."/>
            <person name="Pelletier E."/>
            <person name="Niang G."/>
            <person name="Scheremetjew M."/>
            <person name="Finn R."/>
            <person name="Kale V."/>
            <person name="Holt S."/>
            <person name="Cochrane G."/>
            <person name="Meng A."/>
            <person name="Brown T."/>
            <person name="Cohen L."/>
        </authorList>
    </citation>
    <scope>NUCLEOTIDE SEQUENCE</scope>
    <source>
        <strain evidence="7">RCC1614</strain>
    </source>
</reference>
<name>A0A7R9XY21_MICPS</name>
<evidence type="ECO:0000256" key="4">
    <source>
        <dbReference type="PROSITE-ProRule" id="PRU00332"/>
    </source>
</evidence>
<dbReference type="InterPro" id="IPR036390">
    <property type="entry name" value="WH_DNA-bd_sf"/>
</dbReference>
<dbReference type="InterPro" id="IPR002344">
    <property type="entry name" value="Lupus_La"/>
</dbReference>
<gene>
    <name evidence="7" type="ORF">MPUS1402_LOCUS4062</name>
</gene>
<evidence type="ECO:0000259" key="6">
    <source>
        <dbReference type="PROSITE" id="PS50961"/>
    </source>
</evidence>
<accession>A0A7R9XY21</accession>
<dbReference type="GO" id="GO:0005634">
    <property type="term" value="C:nucleus"/>
    <property type="evidence" value="ECO:0007669"/>
    <property type="project" value="UniProtKB-SubCell"/>
</dbReference>
<dbReference type="InterPro" id="IPR036388">
    <property type="entry name" value="WH-like_DNA-bd_sf"/>
</dbReference>
<dbReference type="SUPFAM" id="SSF46785">
    <property type="entry name" value="Winged helix' DNA-binding domain"/>
    <property type="match status" value="1"/>
</dbReference>
<dbReference type="SMART" id="SM00715">
    <property type="entry name" value="LA"/>
    <property type="match status" value="1"/>
</dbReference>
<dbReference type="InterPro" id="IPR045180">
    <property type="entry name" value="La_dom_prot"/>
</dbReference>
<keyword evidence="2 4" id="KW-0694">RNA-binding</keyword>
<evidence type="ECO:0000256" key="3">
    <source>
        <dbReference type="ARBA" id="ARBA00023242"/>
    </source>
</evidence>
<dbReference type="SMART" id="SM00360">
    <property type="entry name" value="RRM"/>
    <property type="match status" value="1"/>
</dbReference>
<dbReference type="Gene3D" id="1.10.10.10">
    <property type="entry name" value="Winged helix-like DNA-binding domain superfamily/Winged helix DNA-binding domain"/>
    <property type="match status" value="1"/>
</dbReference>
<dbReference type="AlphaFoldDB" id="A0A7R9XY21"/>
<protein>
    <submittedName>
        <fullName evidence="7">Uncharacterized protein</fullName>
    </submittedName>
</protein>
<dbReference type="CDD" id="cd08030">
    <property type="entry name" value="LA_like_plant"/>
    <property type="match status" value="1"/>
</dbReference>
<dbReference type="InterPro" id="IPR006630">
    <property type="entry name" value="La_HTH"/>
</dbReference>
<evidence type="ECO:0000256" key="2">
    <source>
        <dbReference type="ARBA" id="ARBA00022884"/>
    </source>
</evidence>
<dbReference type="Gene3D" id="3.30.70.330">
    <property type="match status" value="1"/>
</dbReference>
<dbReference type="EMBL" id="HBDY01005346">
    <property type="protein sequence ID" value="CAD8234042.1"/>
    <property type="molecule type" value="Transcribed_RNA"/>
</dbReference>
<dbReference type="Pfam" id="PF05383">
    <property type="entry name" value="La"/>
    <property type="match status" value="1"/>
</dbReference>
<dbReference type="PANTHER" id="PTHR22792:SF140">
    <property type="entry name" value="ACHILLES, ISOFORM A"/>
    <property type="match status" value="1"/>
</dbReference>
<evidence type="ECO:0000313" key="7">
    <source>
        <dbReference type="EMBL" id="CAD8234042.1"/>
    </source>
</evidence>
<dbReference type="PANTHER" id="PTHR22792">
    <property type="entry name" value="LUPUS LA PROTEIN-RELATED"/>
    <property type="match status" value="1"/>
</dbReference>
<dbReference type="PRINTS" id="PR00302">
    <property type="entry name" value="LUPUSLA"/>
</dbReference>
<feature type="domain" description="RRM" evidence="5">
    <location>
        <begin position="136"/>
        <end position="224"/>
    </location>
</feature>
<dbReference type="InterPro" id="IPR012677">
    <property type="entry name" value="Nucleotide-bd_a/b_plait_sf"/>
</dbReference>
<dbReference type="GO" id="GO:0006396">
    <property type="term" value="P:RNA processing"/>
    <property type="evidence" value="ECO:0007669"/>
    <property type="project" value="InterPro"/>
</dbReference>
<organism evidence="7">
    <name type="scientific">Micromonas pusilla</name>
    <name type="common">Picoplanktonic green alga</name>
    <name type="synonym">Chromulina pusilla</name>
    <dbReference type="NCBI Taxonomy" id="38833"/>
    <lineage>
        <taxon>Eukaryota</taxon>
        <taxon>Viridiplantae</taxon>
        <taxon>Chlorophyta</taxon>
        <taxon>Mamiellophyceae</taxon>
        <taxon>Mamiellales</taxon>
        <taxon>Mamiellaceae</taxon>
        <taxon>Micromonas</taxon>
    </lineage>
</organism>
<dbReference type="PROSITE" id="PS50961">
    <property type="entry name" value="HTH_LA"/>
    <property type="match status" value="1"/>
</dbReference>
<dbReference type="PROSITE" id="PS50102">
    <property type="entry name" value="RRM"/>
    <property type="match status" value="1"/>
</dbReference>
<sequence length="224" mass="25310">MTDDKQCLLNSMDTSRDFLDNNGTDARLPDDEAKQKVKEQVEFYFSDSNLPRDKFLRETVEADPAGYVDISLLMTFSRLRALLARVSNAHHVESAVDVAALLETSKVLAVSTDKRRVRRISELRPREVVDAEVEQRSVYASPFPMDVSIDDLTKFFSKHTKILSIRLRRHVSSKDFKGSIFLELPDAASCAALILKSGELEFDGAPLNLVKKQTYLSSKKVQVR</sequence>
<keyword evidence="3" id="KW-0539">Nucleus</keyword>
<dbReference type="InterPro" id="IPR035979">
    <property type="entry name" value="RBD_domain_sf"/>
</dbReference>
<dbReference type="SUPFAM" id="SSF54928">
    <property type="entry name" value="RNA-binding domain, RBD"/>
    <property type="match status" value="1"/>
</dbReference>
<dbReference type="CDD" id="cd12291">
    <property type="entry name" value="RRM1_La"/>
    <property type="match status" value="1"/>
</dbReference>
<dbReference type="Pfam" id="PF00076">
    <property type="entry name" value="RRM_1"/>
    <property type="match status" value="1"/>
</dbReference>
<evidence type="ECO:0000259" key="5">
    <source>
        <dbReference type="PROSITE" id="PS50102"/>
    </source>
</evidence>
<dbReference type="InterPro" id="IPR000504">
    <property type="entry name" value="RRM_dom"/>
</dbReference>
<proteinExistence type="predicted"/>
<evidence type="ECO:0000256" key="1">
    <source>
        <dbReference type="ARBA" id="ARBA00004123"/>
    </source>
</evidence>
<comment type="subcellular location">
    <subcellularLocation>
        <location evidence="1">Nucleus</location>
    </subcellularLocation>
</comment>
<dbReference type="GO" id="GO:0003729">
    <property type="term" value="F:mRNA binding"/>
    <property type="evidence" value="ECO:0007669"/>
    <property type="project" value="TreeGrafter"/>
</dbReference>
<feature type="domain" description="HTH La-type RNA-binding" evidence="6">
    <location>
        <begin position="27"/>
        <end position="128"/>
    </location>
</feature>
<dbReference type="GO" id="GO:1990904">
    <property type="term" value="C:ribonucleoprotein complex"/>
    <property type="evidence" value="ECO:0007669"/>
    <property type="project" value="InterPro"/>
</dbReference>